<name>A0A482XQW6_LAOST</name>
<evidence type="ECO:0000313" key="3">
    <source>
        <dbReference type="EMBL" id="RZF48413.1"/>
    </source>
</evidence>
<feature type="region of interest" description="Disordered" evidence="2">
    <location>
        <begin position="1"/>
        <end position="40"/>
    </location>
</feature>
<keyword evidence="4" id="KW-1185">Reference proteome</keyword>
<dbReference type="GO" id="GO:0045505">
    <property type="term" value="F:dynein intermediate chain binding"/>
    <property type="evidence" value="ECO:0007669"/>
    <property type="project" value="TreeGrafter"/>
</dbReference>
<gene>
    <name evidence="3" type="ORF">LSTR_LSTR007580</name>
</gene>
<organism evidence="3 4">
    <name type="scientific">Laodelphax striatellus</name>
    <name type="common">Small brown planthopper</name>
    <name type="synonym">Delphax striatella</name>
    <dbReference type="NCBI Taxonomy" id="195883"/>
    <lineage>
        <taxon>Eukaryota</taxon>
        <taxon>Metazoa</taxon>
        <taxon>Ecdysozoa</taxon>
        <taxon>Arthropoda</taxon>
        <taxon>Hexapoda</taxon>
        <taxon>Insecta</taxon>
        <taxon>Pterygota</taxon>
        <taxon>Neoptera</taxon>
        <taxon>Paraneoptera</taxon>
        <taxon>Hemiptera</taxon>
        <taxon>Auchenorrhyncha</taxon>
        <taxon>Fulgoroidea</taxon>
        <taxon>Delphacidae</taxon>
        <taxon>Criomorphinae</taxon>
        <taxon>Laodelphax</taxon>
    </lineage>
</organism>
<evidence type="ECO:0000313" key="4">
    <source>
        <dbReference type="Proteomes" id="UP000291343"/>
    </source>
</evidence>
<dbReference type="OrthoDB" id="10248487at2759"/>
<dbReference type="EMBL" id="QKKF02002514">
    <property type="protein sequence ID" value="RZF48413.1"/>
    <property type="molecule type" value="Genomic_DNA"/>
</dbReference>
<dbReference type="CDD" id="cd21451">
    <property type="entry name" value="DLC-like_TCTEX1D"/>
    <property type="match status" value="1"/>
</dbReference>
<dbReference type="GO" id="GO:0005737">
    <property type="term" value="C:cytoplasm"/>
    <property type="evidence" value="ECO:0007669"/>
    <property type="project" value="TreeGrafter"/>
</dbReference>
<reference evidence="3 4" key="1">
    <citation type="journal article" date="2017" name="Gigascience">
        <title>Genome sequence of the small brown planthopper, Laodelphax striatellus.</title>
        <authorList>
            <person name="Zhu J."/>
            <person name="Jiang F."/>
            <person name="Wang X."/>
            <person name="Yang P."/>
            <person name="Bao Y."/>
            <person name="Zhao W."/>
            <person name="Wang W."/>
            <person name="Lu H."/>
            <person name="Wang Q."/>
            <person name="Cui N."/>
            <person name="Li J."/>
            <person name="Chen X."/>
            <person name="Luo L."/>
            <person name="Yu J."/>
            <person name="Kang L."/>
            <person name="Cui F."/>
        </authorList>
    </citation>
    <scope>NUCLEOTIDE SEQUENCE [LARGE SCALE GENOMIC DNA]</scope>
    <source>
        <strain evidence="3">Lst14</strain>
    </source>
</reference>
<evidence type="ECO:0000256" key="1">
    <source>
        <dbReference type="ARBA" id="ARBA00005361"/>
    </source>
</evidence>
<protein>
    <submittedName>
        <fullName evidence="3">Uncharacterized protein</fullName>
    </submittedName>
</protein>
<dbReference type="GO" id="GO:0005868">
    <property type="term" value="C:cytoplasmic dynein complex"/>
    <property type="evidence" value="ECO:0007669"/>
    <property type="project" value="TreeGrafter"/>
</dbReference>
<dbReference type="STRING" id="195883.A0A482XQW6"/>
<accession>A0A482XQW6</accession>
<dbReference type="Proteomes" id="UP000291343">
    <property type="component" value="Unassembled WGS sequence"/>
</dbReference>
<dbReference type="InterPro" id="IPR005334">
    <property type="entry name" value="Tctex-1-like"/>
</dbReference>
<comment type="similarity">
    <text evidence="1">Belongs to the dynein light chain Tctex-type family.</text>
</comment>
<evidence type="ECO:0000256" key="2">
    <source>
        <dbReference type="SAM" id="MobiDB-lite"/>
    </source>
</evidence>
<dbReference type="AlphaFoldDB" id="A0A482XQW6"/>
<dbReference type="InParanoid" id="A0A482XQW6"/>
<proteinExistence type="inferred from homology"/>
<dbReference type="SMR" id="A0A482XQW6"/>
<dbReference type="InterPro" id="IPR038586">
    <property type="entry name" value="Tctex-1-like_sf"/>
</dbReference>
<dbReference type="Pfam" id="PF03645">
    <property type="entry name" value="Tctex-1"/>
    <property type="match status" value="1"/>
</dbReference>
<feature type="compositionally biased region" description="Polar residues" evidence="2">
    <location>
        <begin position="24"/>
        <end position="40"/>
    </location>
</feature>
<dbReference type="PANTHER" id="PTHR21255">
    <property type="entry name" value="T-COMPLEX-ASSOCIATED-TESTIS-EXPRESSED 1/ DYNEIN LIGHT CHAIN"/>
    <property type="match status" value="1"/>
</dbReference>
<dbReference type="Gene3D" id="3.30.1140.40">
    <property type="entry name" value="Tctex-1"/>
    <property type="match status" value="1"/>
</dbReference>
<dbReference type="GO" id="GO:0007018">
    <property type="term" value="P:microtubule-based movement"/>
    <property type="evidence" value="ECO:0007669"/>
    <property type="project" value="TreeGrafter"/>
</dbReference>
<comment type="caution">
    <text evidence="3">The sequence shown here is derived from an EMBL/GenBank/DDBJ whole genome shotgun (WGS) entry which is preliminary data.</text>
</comment>
<sequence>MINRIRTISKRESPKKSSSKRIKGNSSTSGAMASGKNNPATVPVLTSSSMAGFRTIQGIKYCNSYRLHSKNPFHPEKVQKLLQEVMDERLTDLVYEQTACTKLCVELAADIRAKVKALLFDRYKLICFVQICEKNNQSVVSQSKFLWDSERDKYASYSFENTTLLAAALVYGIYYE</sequence>
<dbReference type="PANTHER" id="PTHR21255:SF65">
    <property type="entry name" value="TCTEX1 DOMAIN-CONTAINING PROTEIN 2"/>
    <property type="match status" value="1"/>
</dbReference>